<evidence type="ECO:0000313" key="4">
    <source>
        <dbReference type="Proteomes" id="UP000470302"/>
    </source>
</evidence>
<accession>A0A845G7J1</accession>
<dbReference type="InterPro" id="IPR022742">
    <property type="entry name" value="Hydrolase_4"/>
</dbReference>
<feature type="signal peptide" evidence="1">
    <location>
        <begin position="1"/>
        <end position="24"/>
    </location>
</feature>
<gene>
    <name evidence="3" type="ORF">GTP91_26255</name>
</gene>
<dbReference type="Proteomes" id="UP000470302">
    <property type="component" value="Unassembled WGS sequence"/>
</dbReference>
<feature type="domain" description="Serine aminopeptidase S33" evidence="2">
    <location>
        <begin position="85"/>
        <end position="303"/>
    </location>
</feature>
<dbReference type="Gene3D" id="3.40.50.1820">
    <property type="entry name" value="alpha/beta hydrolase"/>
    <property type="match status" value="1"/>
</dbReference>
<dbReference type="RefSeq" id="WP_161099402.1">
    <property type="nucleotide sequence ID" value="NZ_WWCW01000132.1"/>
</dbReference>
<dbReference type="PANTHER" id="PTHR43265">
    <property type="entry name" value="ESTERASE ESTD"/>
    <property type="match status" value="1"/>
</dbReference>
<name>A0A845G7J1_9BURK</name>
<sequence length="340" mass="35278">MRTFKQIAKAAFAGALSMSIIAPAASAGAAPLREQDDVVTVAGVEIVCRVTLPAGQPQGAVLLLPGSLFSDVDGNYPTMNIRPHLYADLAAQLGERGYAVLRMAKIGPGTGSRTVDPQAAARHADFATRTDVAAAGLALLRKAAPVHPVIVAGHSEGALVASMLANGPDAPAIDGVAMLSGPSSPIFDLMREQLVAMTPAGANADMSMYDQTIAAIRAGEPLPAGALAHPQTAMLASMPAFSVAYLRSTDRVDPAAELARVRQPVLIVQGGRDGSVAPAHADRLHAARGTAPTELARFPELTHFYKAAPPGMPPMQSMALDTVSDPAVAERIAQWARRLR</sequence>
<dbReference type="PANTHER" id="PTHR43265:SF1">
    <property type="entry name" value="ESTERASE ESTD"/>
    <property type="match status" value="1"/>
</dbReference>
<dbReference type="EMBL" id="WWCW01000132">
    <property type="protein sequence ID" value="MYM90663.1"/>
    <property type="molecule type" value="Genomic_DNA"/>
</dbReference>
<proteinExistence type="predicted"/>
<comment type="caution">
    <text evidence="3">The sequence shown here is derived from an EMBL/GenBank/DDBJ whole genome shotgun (WGS) entry which is preliminary data.</text>
</comment>
<dbReference type="SUPFAM" id="SSF53474">
    <property type="entry name" value="alpha/beta-Hydrolases"/>
    <property type="match status" value="1"/>
</dbReference>
<dbReference type="AlphaFoldDB" id="A0A845G7J1"/>
<evidence type="ECO:0000313" key="3">
    <source>
        <dbReference type="EMBL" id="MYM90663.1"/>
    </source>
</evidence>
<dbReference type="Pfam" id="PF12146">
    <property type="entry name" value="Hydrolase_4"/>
    <property type="match status" value="1"/>
</dbReference>
<keyword evidence="3" id="KW-0378">Hydrolase</keyword>
<dbReference type="GO" id="GO:0052689">
    <property type="term" value="F:carboxylic ester hydrolase activity"/>
    <property type="evidence" value="ECO:0007669"/>
    <property type="project" value="TreeGrafter"/>
</dbReference>
<evidence type="ECO:0000256" key="1">
    <source>
        <dbReference type="SAM" id="SignalP"/>
    </source>
</evidence>
<dbReference type="InterPro" id="IPR053145">
    <property type="entry name" value="AB_hydrolase_Est10"/>
</dbReference>
<organism evidence="3 4">
    <name type="scientific">Duganella vulcania</name>
    <dbReference type="NCBI Taxonomy" id="2692166"/>
    <lineage>
        <taxon>Bacteria</taxon>
        <taxon>Pseudomonadati</taxon>
        <taxon>Pseudomonadota</taxon>
        <taxon>Betaproteobacteria</taxon>
        <taxon>Burkholderiales</taxon>
        <taxon>Oxalobacteraceae</taxon>
        <taxon>Telluria group</taxon>
        <taxon>Duganella</taxon>
    </lineage>
</organism>
<evidence type="ECO:0000259" key="2">
    <source>
        <dbReference type="Pfam" id="PF12146"/>
    </source>
</evidence>
<keyword evidence="1" id="KW-0732">Signal</keyword>
<feature type="chain" id="PRO_5033054622" evidence="1">
    <location>
        <begin position="25"/>
        <end position="340"/>
    </location>
</feature>
<reference evidence="3 4" key="1">
    <citation type="submission" date="2020-01" db="EMBL/GenBank/DDBJ databases">
        <title>Novel species isolated from a subtropical stream in China.</title>
        <authorList>
            <person name="Lu H."/>
        </authorList>
    </citation>
    <scope>NUCLEOTIDE SEQUENCE [LARGE SCALE GENOMIC DNA]</scope>
    <source>
        <strain evidence="3 4">FT82W</strain>
    </source>
</reference>
<protein>
    <submittedName>
        <fullName evidence="3">Alpha/beta fold hydrolase</fullName>
    </submittedName>
</protein>
<dbReference type="InterPro" id="IPR029058">
    <property type="entry name" value="AB_hydrolase_fold"/>
</dbReference>